<keyword evidence="2" id="KW-1003">Cell membrane</keyword>
<dbReference type="PRINTS" id="PR00023">
    <property type="entry name" value="ZPELLUCIDA"/>
</dbReference>
<dbReference type="GO" id="GO:0060468">
    <property type="term" value="P:prevention of polyspermy"/>
    <property type="evidence" value="ECO:0007669"/>
    <property type="project" value="TreeGrafter"/>
</dbReference>
<dbReference type="GO" id="GO:0035805">
    <property type="term" value="C:egg coat"/>
    <property type="evidence" value="ECO:0007669"/>
    <property type="project" value="UniProtKB-SubCell"/>
</dbReference>
<name>G1P413_MYOLU</name>
<dbReference type="AlphaFoldDB" id="G1P413"/>
<feature type="signal peptide" evidence="21">
    <location>
        <begin position="1"/>
        <end position="38"/>
    </location>
</feature>
<evidence type="ECO:0000313" key="23">
    <source>
        <dbReference type="Ensembl" id="ENSMLUP00000004678.2"/>
    </source>
</evidence>
<evidence type="ECO:0000256" key="8">
    <source>
        <dbReference type="ARBA" id="ARBA00023136"/>
    </source>
</evidence>
<keyword evidence="8 20" id="KW-0472">Membrane</keyword>
<dbReference type="InterPro" id="IPR017977">
    <property type="entry name" value="ZP_dom_CS"/>
</dbReference>
<dbReference type="InterPro" id="IPR051148">
    <property type="entry name" value="Zona_Pellucida_Domain_gp"/>
</dbReference>
<dbReference type="HOGENOM" id="CLU_024386_0_0_1"/>
<dbReference type="InterPro" id="IPR001507">
    <property type="entry name" value="ZP_dom"/>
</dbReference>
<keyword evidence="21" id="KW-0732">Signal</keyword>
<keyword evidence="7 20" id="KW-1133">Transmembrane helix</keyword>
<dbReference type="GO" id="GO:0042802">
    <property type="term" value="F:identical protein binding"/>
    <property type="evidence" value="ECO:0007669"/>
    <property type="project" value="Ensembl"/>
</dbReference>
<evidence type="ECO:0000256" key="13">
    <source>
        <dbReference type="ARBA" id="ARBA00024183"/>
    </source>
</evidence>
<evidence type="ECO:0000256" key="15">
    <source>
        <dbReference type="ARBA" id="ARBA00040237"/>
    </source>
</evidence>
<evidence type="ECO:0000256" key="11">
    <source>
        <dbReference type="ARBA" id="ARBA00023180"/>
    </source>
</evidence>
<dbReference type="Pfam" id="PF00100">
    <property type="entry name" value="Zona_pellucida"/>
    <property type="match status" value="1"/>
</dbReference>
<dbReference type="eggNOG" id="ENOG502QPI2">
    <property type="taxonomic scope" value="Eukaryota"/>
</dbReference>
<evidence type="ECO:0000256" key="14">
    <source>
        <dbReference type="ARBA" id="ARBA00038403"/>
    </source>
</evidence>
<keyword evidence="5" id="KW-0165">Cleavage on pair of basic residues</keyword>
<evidence type="ECO:0000259" key="22">
    <source>
        <dbReference type="PROSITE" id="PS51034"/>
    </source>
</evidence>
<dbReference type="InterPro" id="IPR055356">
    <property type="entry name" value="ZP-N"/>
</dbReference>
<evidence type="ECO:0000256" key="5">
    <source>
        <dbReference type="ARBA" id="ARBA00022685"/>
    </source>
</evidence>
<dbReference type="EMBL" id="AAPE02042523">
    <property type="status" value="NOT_ANNOTATED_CDS"/>
    <property type="molecule type" value="Genomic_DNA"/>
</dbReference>
<dbReference type="OMA" id="RPYGDKE"/>
<dbReference type="PANTHER" id="PTHR23343">
    <property type="entry name" value="ZONA PELLUCIDA SPERM-BINDING PROTEIN"/>
    <property type="match status" value="1"/>
</dbReference>
<gene>
    <name evidence="23" type="primary">ZP2</name>
</gene>
<feature type="chain" id="PRO_5003417980" description="Zona pellucida sperm-binding protein 2" evidence="21">
    <location>
        <begin position="39"/>
        <end position="738"/>
    </location>
</feature>
<protein>
    <recommendedName>
        <fullName evidence="15">Zona pellucida sperm-binding protein 2</fullName>
    </recommendedName>
    <alternativeName>
        <fullName evidence="17">Zona pellucida glycoprotein 2</fullName>
    </alternativeName>
    <alternativeName>
        <fullName evidence="16">Zona pellucida protein A</fullName>
    </alternativeName>
</protein>
<keyword evidence="10" id="KW-0675">Receptor</keyword>
<evidence type="ECO:0000256" key="10">
    <source>
        <dbReference type="ARBA" id="ARBA00023170"/>
    </source>
</evidence>
<evidence type="ECO:0000256" key="16">
    <source>
        <dbReference type="ARBA" id="ARBA00042272"/>
    </source>
</evidence>
<evidence type="ECO:0000313" key="24">
    <source>
        <dbReference type="Proteomes" id="UP000001074"/>
    </source>
</evidence>
<sequence>MACWPRGGGGSPSGWLRPGGSTYRSLSLLLSLVTLVHSTEVAQLRTSAFSGTVTCHEDRMTVEFSSDLGTEKWHASVMDSFGLEMLNCTYVLNPEERTLRAPYETCTSRVLGQHQMTIRFMDNSAAMGRKAFMYQVSCPAVPAGGAQEHPGSTLCTKDFMSFPFYGVPGMADENTDLQQQMGWSIEVGHGAGAQTLTLLEAMVQGYNILIDDYKMTVQVPFNATGVNRYAQGNSHLYTVPLKLIHVIFGQKTIISAQVTCLSGPVTCNATHMTLTIPEFPGKLKSVSFGNRDIAMSQLHRNGIGTEAAGGLRLHFSKALLKMKFSERCLPYQFYLPSLKLTFSFRREIVSMVVYPECLCESPVLTGELCTQDGFMDVQVHGHHMSPALSLATLRVGDSSCRPLLAAAPRGLAQFRIPLNGCGTTHRVQDGEVIYENEIRALPAGLPPRAVSRDREFRVTVRCHYRAGAVLANTSVQGLPAAGGLARPGPLAFLLRAYPDQSYLRPFADGDYPVPRHLRQPIYLEVSVVNRTDPHVKLVLGDCWATPAADPAALPRWTVVKDGCAYNLDKHRTTFHPVGSSVTYPAHYRRFDVKTFAFVSAAQVLASLVHFHCSAFLCDQRSPHSALCSRTCPASPRSRRATGATEEEKTISLPGPILLLSDDSSGRGNRINGSEVKASGSDIECGEEALVQDTVDAEGHGTAGYVAFKTMVVVVVSAGVVAAPGLVFYLRKKRTRMLN</sequence>
<keyword evidence="11" id="KW-0325">Glycoprotein</keyword>
<reference evidence="23" key="3">
    <citation type="submission" date="2025-09" db="UniProtKB">
        <authorList>
            <consortium name="Ensembl"/>
        </authorList>
    </citation>
    <scope>IDENTIFICATION</scope>
</reference>
<dbReference type="InParanoid" id="G1P413"/>
<dbReference type="Ensembl" id="ENSMLUT00000005128.2">
    <property type="protein sequence ID" value="ENSMLUP00000004678.2"/>
    <property type="gene ID" value="ENSMLUG00000005116.2"/>
</dbReference>
<evidence type="ECO:0000256" key="6">
    <source>
        <dbReference type="ARBA" id="ARBA00022692"/>
    </source>
</evidence>
<comment type="subcellular location">
    <subcellularLocation>
        <location evidence="1">Cell membrane</location>
        <topology evidence="1">Single-pass type I membrane protein</topology>
    </subcellularLocation>
    <subcellularLocation>
        <location evidence="13">Zona pellucida</location>
    </subcellularLocation>
</comment>
<dbReference type="InterPro" id="IPR057637">
    <property type="entry name" value="Ig_ZP2_1st"/>
</dbReference>
<keyword evidence="12" id="KW-0278">Fertilization</keyword>
<evidence type="ECO:0000256" key="9">
    <source>
        <dbReference type="ARBA" id="ARBA00023157"/>
    </source>
</evidence>
<dbReference type="GO" id="GO:0032190">
    <property type="term" value="F:acrosin binding"/>
    <property type="evidence" value="ECO:0007669"/>
    <property type="project" value="Ensembl"/>
</dbReference>
<dbReference type="Gene3D" id="2.60.40.4100">
    <property type="entry name" value="Zona pellucida, ZP-C domain"/>
    <property type="match status" value="1"/>
</dbReference>
<evidence type="ECO:0000256" key="7">
    <source>
        <dbReference type="ARBA" id="ARBA00022989"/>
    </source>
</evidence>
<accession>G1P413</accession>
<dbReference type="InterPro" id="IPR048290">
    <property type="entry name" value="ZP_chr"/>
</dbReference>
<dbReference type="GO" id="GO:0007339">
    <property type="term" value="P:binding of sperm to zona pellucida"/>
    <property type="evidence" value="ECO:0007669"/>
    <property type="project" value="TreeGrafter"/>
</dbReference>
<dbReference type="Proteomes" id="UP000001074">
    <property type="component" value="Unassembled WGS sequence"/>
</dbReference>
<evidence type="ECO:0000256" key="4">
    <source>
        <dbReference type="ARBA" id="ARBA00022530"/>
    </source>
</evidence>
<proteinExistence type="inferred from homology"/>
<keyword evidence="6 20" id="KW-0812">Transmembrane</keyword>
<reference evidence="23 24" key="1">
    <citation type="journal article" date="2011" name="Nature">
        <title>A high-resolution map of human evolutionary constraint using 29 mammals.</title>
        <authorList>
            <person name="Lindblad-Toh K."/>
            <person name="Garber M."/>
            <person name="Zuk O."/>
            <person name="Lin M.F."/>
            <person name="Parker B.J."/>
            <person name="Washietl S."/>
            <person name="Kheradpour P."/>
            <person name="Ernst J."/>
            <person name="Jordan G."/>
            <person name="Mauceli E."/>
            <person name="Ward L.D."/>
            <person name="Lowe C.B."/>
            <person name="Holloway A.K."/>
            <person name="Clamp M."/>
            <person name="Gnerre S."/>
            <person name="Alfoldi J."/>
            <person name="Beal K."/>
            <person name="Chang J."/>
            <person name="Clawson H."/>
            <person name="Cuff J."/>
            <person name="Di Palma F."/>
            <person name="Fitzgerald S."/>
            <person name="Flicek P."/>
            <person name="Guttman M."/>
            <person name="Hubisz M.J."/>
            <person name="Jaffe D.B."/>
            <person name="Jungreis I."/>
            <person name="Kent W.J."/>
            <person name="Kostka D."/>
            <person name="Lara M."/>
            <person name="Martins A.L."/>
            <person name="Massingham T."/>
            <person name="Moltke I."/>
            <person name="Raney B.J."/>
            <person name="Rasmussen M.D."/>
            <person name="Robinson J."/>
            <person name="Stark A."/>
            <person name="Vilella A.J."/>
            <person name="Wen J."/>
            <person name="Xie X."/>
            <person name="Zody M.C."/>
            <person name="Baldwin J."/>
            <person name="Bloom T."/>
            <person name="Chin C.W."/>
            <person name="Heiman D."/>
            <person name="Nicol R."/>
            <person name="Nusbaum C."/>
            <person name="Young S."/>
            <person name="Wilkinson J."/>
            <person name="Worley K.C."/>
            <person name="Kovar C.L."/>
            <person name="Muzny D.M."/>
            <person name="Gibbs R.A."/>
            <person name="Cree A."/>
            <person name="Dihn H.H."/>
            <person name="Fowler G."/>
            <person name="Jhangiani S."/>
            <person name="Joshi V."/>
            <person name="Lee S."/>
            <person name="Lewis L.R."/>
            <person name="Nazareth L.V."/>
            <person name="Okwuonu G."/>
            <person name="Santibanez J."/>
            <person name="Warren W.C."/>
            <person name="Mardis E.R."/>
            <person name="Weinstock G.M."/>
            <person name="Wilson R.K."/>
            <person name="Delehaunty K."/>
            <person name="Dooling D."/>
            <person name="Fronik C."/>
            <person name="Fulton L."/>
            <person name="Fulton B."/>
            <person name="Graves T."/>
            <person name="Minx P."/>
            <person name="Sodergren E."/>
            <person name="Birney E."/>
            <person name="Margulies E.H."/>
            <person name="Herrero J."/>
            <person name="Green E.D."/>
            <person name="Haussler D."/>
            <person name="Siepel A."/>
            <person name="Goldman N."/>
            <person name="Pollard K.S."/>
            <person name="Pedersen J.S."/>
            <person name="Lander E.S."/>
            <person name="Kellis M."/>
        </authorList>
    </citation>
    <scope>NUCLEOTIDE SEQUENCE [LARGE SCALE GENOMIC DNA]</scope>
</reference>
<dbReference type="Pfam" id="PF23736">
    <property type="entry name" value="Ig_ZP2"/>
    <property type="match status" value="1"/>
</dbReference>
<evidence type="ECO:0000256" key="2">
    <source>
        <dbReference type="ARBA" id="ARBA00022475"/>
    </source>
</evidence>
<dbReference type="InterPro" id="IPR055355">
    <property type="entry name" value="ZP-C"/>
</dbReference>
<dbReference type="SMART" id="SM00241">
    <property type="entry name" value="ZP"/>
    <property type="match status" value="1"/>
</dbReference>
<keyword evidence="3" id="KW-0964">Secreted</keyword>
<dbReference type="GO" id="GO:0035804">
    <property type="term" value="F:structural constituent of egg coat"/>
    <property type="evidence" value="ECO:0007669"/>
    <property type="project" value="Ensembl"/>
</dbReference>
<dbReference type="PROSITE" id="PS51034">
    <property type="entry name" value="ZP_2"/>
    <property type="match status" value="1"/>
</dbReference>
<dbReference type="FunCoup" id="G1P413">
    <property type="interactions" value="18"/>
</dbReference>
<feature type="domain" description="ZP" evidence="22">
    <location>
        <begin position="368"/>
        <end position="634"/>
    </location>
</feature>
<dbReference type="Pfam" id="PF23344">
    <property type="entry name" value="ZP-N"/>
    <property type="match status" value="1"/>
</dbReference>
<dbReference type="InterPro" id="IPR057638">
    <property type="entry name" value="Ig_ZP2_2nd"/>
</dbReference>
<evidence type="ECO:0000256" key="21">
    <source>
        <dbReference type="SAM" id="SignalP"/>
    </source>
</evidence>
<dbReference type="PANTHER" id="PTHR23343:SF4">
    <property type="entry name" value="ZONA PELLUCIDA SPERM-BINDING PROTEIN 2"/>
    <property type="match status" value="1"/>
</dbReference>
<evidence type="ECO:0000256" key="18">
    <source>
        <dbReference type="ARBA" id="ARBA00046021"/>
    </source>
</evidence>
<dbReference type="InterPro" id="IPR057636">
    <property type="entry name" value="Ig_ZP2_3rd"/>
</dbReference>
<feature type="transmembrane region" description="Helical" evidence="20">
    <location>
        <begin position="710"/>
        <end position="729"/>
    </location>
</feature>
<dbReference type="PROSITE" id="PS00682">
    <property type="entry name" value="ZP_1"/>
    <property type="match status" value="1"/>
</dbReference>
<evidence type="ECO:0000256" key="3">
    <source>
        <dbReference type="ARBA" id="ARBA00022525"/>
    </source>
</evidence>
<evidence type="ECO:0000256" key="17">
    <source>
        <dbReference type="ARBA" id="ARBA00042572"/>
    </source>
</evidence>
<keyword evidence="4" id="KW-0272">Extracellular matrix</keyword>
<dbReference type="GO" id="GO:0005886">
    <property type="term" value="C:plasma membrane"/>
    <property type="evidence" value="ECO:0007669"/>
    <property type="project" value="UniProtKB-SubCell"/>
</dbReference>
<dbReference type="InterPro" id="IPR042235">
    <property type="entry name" value="ZP-C_dom"/>
</dbReference>
<comment type="similarity">
    <text evidence="14">Belongs to the ZP domain family. ZPA subfamily.</text>
</comment>
<comment type="function">
    <text evidence="18">Component of the zona pellucida, an extracellular matrix surrounding oocytes which mediates sperm binding, induction of the acrosome reaction and prevents post-fertilization polyspermy. The zona pellucida is composed of 3 to 4 glycoproteins, ZP1, ZP2, ZP3, and ZP4. ZP2 may act as a secondary sperm receptor.</text>
</comment>
<dbReference type="Gene3D" id="2.60.40.3210">
    <property type="entry name" value="Zona pellucida, ZP-N domain"/>
    <property type="match status" value="1"/>
</dbReference>
<evidence type="ECO:0000256" key="20">
    <source>
        <dbReference type="SAM" id="Phobius"/>
    </source>
</evidence>
<evidence type="ECO:0000256" key="19">
    <source>
        <dbReference type="ARBA" id="ARBA00046716"/>
    </source>
</evidence>
<keyword evidence="24" id="KW-1185">Reference proteome</keyword>
<dbReference type="STRING" id="59463.ENSMLUP00000004678"/>
<evidence type="ECO:0000256" key="12">
    <source>
        <dbReference type="ARBA" id="ARBA00023279"/>
    </source>
</evidence>
<keyword evidence="9" id="KW-1015">Disulfide bond</keyword>
<reference evidence="23" key="2">
    <citation type="submission" date="2025-08" db="UniProtKB">
        <authorList>
            <consortium name="Ensembl"/>
        </authorList>
    </citation>
    <scope>IDENTIFICATION</scope>
</reference>
<evidence type="ECO:0000256" key="1">
    <source>
        <dbReference type="ARBA" id="ARBA00004251"/>
    </source>
</evidence>
<organism evidence="23 24">
    <name type="scientific">Myotis lucifugus</name>
    <name type="common">Little brown bat</name>
    <dbReference type="NCBI Taxonomy" id="59463"/>
    <lineage>
        <taxon>Eukaryota</taxon>
        <taxon>Metazoa</taxon>
        <taxon>Chordata</taxon>
        <taxon>Craniata</taxon>
        <taxon>Vertebrata</taxon>
        <taxon>Euteleostomi</taxon>
        <taxon>Mammalia</taxon>
        <taxon>Eutheria</taxon>
        <taxon>Laurasiatheria</taxon>
        <taxon>Chiroptera</taxon>
        <taxon>Yangochiroptera</taxon>
        <taxon>Vespertilionidae</taxon>
        <taxon>Myotis</taxon>
    </lineage>
</organism>
<dbReference type="Pfam" id="PF23738">
    <property type="entry name" value="Ig_ZP2_N"/>
    <property type="match status" value="1"/>
</dbReference>
<dbReference type="Pfam" id="PF23740">
    <property type="entry name" value="Ig_ZP2_3rd"/>
    <property type="match status" value="1"/>
</dbReference>
<dbReference type="GeneTree" id="ENSGT00940000160133"/>
<comment type="subunit">
    <text evidence="19">Can form homopolymers that assemble into long fibers (in vitro). Polymers of ZP2 and ZP3 organized into long filaments cross-linked by ZP1 homodimers. Interacts with ZP3.</text>
</comment>